<dbReference type="VEuPathDB" id="MicrosporidiaDB:SLOPH_188"/>
<evidence type="ECO:0000256" key="5">
    <source>
        <dbReference type="SAM" id="MobiDB-lite"/>
    </source>
</evidence>
<dbReference type="GO" id="GO:0001228">
    <property type="term" value="F:DNA-binding transcription activator activity, RNA polymerase II-specific"/>
    <property type="evidence" value="ECO:0007669"/>
    <property type="project" value="InterPro"/>
</dbReference>
<dbReference type="PRINTS" id="PR00615">
    <property type="entry name" value="CCAATSUBUNTA"/>
</dbReference>
<dbReference type="PANTHER" id="PTHR11064:SF9">
    <property type="entry name" value="NUCLEAR TRANSCRIPTION FACTOR Y SUBUNIT BETA"/>
    <property type="match status" value="1"/>
</dbReference>
<dbReference type="Gene3D" id="1.10.20.10">
    <property type="entry name" value="Histone, subunit A"/>
    <property type="match status" value="1"/>
</dbReference>
<evidence type="ECO:0000256" key="1">
    <source>
        <dbReference type="ARBA" id="ARBA00009053"/>
    </source>
</evidence>
<dbReference type="OMA" id="CDYEIKE"/>
<dbReference type="SUPFAM" id="SSF47113">
    <property type="entry name" value="Histone-fold"/>
    <property type="match status" value="1"/>
</dbReference>
<dbReference type="GO" id="GO:0016602">
    <property type="term" value="C:CCAAT-binding factor complex"/>
    <property type="evidence" value="ECO:0007669"/>
    <property type="project" value="InterPro"/>
</dbReference>
<dbReference type="CDD" id="cd22907">
    <property type="entry name" value="HFD_NFYB"/>
    <property type="match status" value="1"/>
</dbReference>
<dbReference type="OrthoDB" id="386949at2759"/>
<name>S7W9Y5_SPRLO</name>
<dbReference type="HOGENOM" id="CLU_066247_12_3_1"/>
<evidence type="ECO:0000256" key="4">
    <source>
        <dbReference type="ARBA" id="ARBA00023163"/>
    </source>
</evidence>
<evidence type="ECO:0000313" key="7">
    <source>
        <dbReference type="EMBL" id="EPR79676.1"/>
    </source>
</evidence>
<dbReference type="GO" id="GO:0046982">
    <property type="term" value="F:protein heterodimerization activity"/>
    <property type="evidence" value="ECO:0007669"/>
    <property type="project" value="InterPro"/>
</dbReference>
<feature type="region of interest" description="Disordered" evidence="5">
    <location>
        <begin position="124"/>
        <end position="146"/>
    </location>
</feature>
<keyword evidence="3" id="KW-0238">DNA-binding</keyword>
<protein>
    <submittedName>
        <fullName evidence="7">CCAAT-binding transcription factor subunit A</fullName>
    </submittedName>
</protein>
<evidence type="ECO:0000256" key="2">
    <source>
        <dbReference type="ARBA" id="ARBA00023015"/>
    </source>
</evidence>
<dbReference type="PANTHER" id="PTHR11064">
    <property type="entry name" value="CCAAT-BINDING TRANSCRIPTION FACTOR-RELATED"/>
    <property type="match status" value="1"/>
</dbReference>
<dbReference type="GO" id="GO:0000978">
    <property type="term" value="F:RNA polymerase II cis-regulatory region sequence-specific DNA binding"/>
    <property type="evidence" value="ECO:0007669"/>
    <property type="project" value="TreeGrafter"/>
</dbReference>
<feature type="domain" description="Transcription factor CBF/NF-Y/archaeal histone" evidence="6">
    <location>
        <begin position="34"/>
        <end position="96"/>
    </location>
</feature>
<comment type="similarity">
    <text evidence="1">Belongs to the NFYB/HAP3 subunit family.</text>
</comment>
<sequence length="146" mass="17088">MHETDMTQISNKKLDGKNDMEKNYLENLKITDRLLPVANISKIMKRPIPSTAKVAKDAKELMQKSASEFIAIITCMAKEICENENRKTITGEDLIRSMNQLGMQHYAEITKKYYIRYKEKNKMSRKPIHQNMDGELSQEYDNPEYH</sequence>
<dbReference type="InterPro" id="IPR009072">
    <property type="entry name" value="Histone-fold"/>
</dbReference>
<keyword evidence="2" id="KW-0805">Transcription regulation</keyword>
<organism evidence="7 8">
    <name type="scientific">Spraguea lophii (strain 42_110)</name>
    <name type="common">Microsporidian parasite</name>
    <dbReference type="NCBI Taxonomy" id="1358809"/>
    <lineage>
        <taxon>Eukaryota</taxon>
        <taxon>Fungi</taxon>
        <taxon>Fungi incertae sedis</taxon>
        <taxon>Microsporidia</taxon>
        <taxon>Spragueidae</taxon>
        <taxon>Spraguea</taxon>
    </lineage>
</organism>
<dbReference type="Proteomes" id="UP000014978">
    <property type="component" value="Unassembled WGS sequence"/>
</dbReference>
<dbReference type="InParanoid" id="S7W9Y5"/>
<proteinExistence type="inferred from homology"/>
<dbReference type="STRING" id="1358809.S7W9Y5"/>
<feature type="compositionally biased region" description="Acidic residues" evidence="5">
    <location>
        <begin position="136"/>
        <end position="146"/>
    </location>
</feature>
<dbReference type="InterPro" id="IPR003958">
    <property type="entry name" value="CBFA_NFYB_domain"/>
</dbReference>
<dbReference type="AlphaFoldDB" id="S7W9Y5"/>
<evidence type="ECO:0000313" key="8">
    <source>
        <dbReference type="Proteomes" id="UP000014978"/>
    </source>
</evidence>
<evidence type="ECO:0000259" key="6">
    <source>
        <dbReference type="Pfam" id="PF00808"/>
    </source>
</evidence>
<dbReference type="InterPro" id="IPR027113">
    <property type="entry name" value="Transc_fact_NFYB/HAP3"/>
</dbReference>
<keyword evidence="4" id="KW-0804">Transcription</keyword>
<comment type="caution">
    <text evidence="7">The sequence shown here is derived from an EMBL/GenBank/DDBJ whole genome shotgun (WGS) entry which is preliminary data.</text>
</comment>
<reference evidence="8" key="1">
    <citation type="journal article" date="2013" name="PLoS Genet.">
        <title>The genome of Spraguea lophii and the basis of host-microsporidian interactions.</title>
        <authorList>
            <person name="Campbell S.E."/>
            <person name="Williams T.A."/>
            <person name="Yousuf A."/>
            <person name="Soanes D.M."/>
            <person name="Paszkiewicz K.H."/>
            <person name="Williams B.A.P."/>
        </authorList>
    </citation>
    <scope>NUCLEOTIDE SEQUENCE [LARGE SCALE GENOMIC DNA]</scope>
    <source>
        <strain evidence="8">42_110</strain>
    </source>
</reference>
<dbReference type="FunCoup" id="S7W9Y5">
    <property type="interactions" value="7"/>
</dbReference>
<accession>S7W9Y5</accession>
<gene>
    <name evidence="7" type="ORF">SLOPH_188</name>
</gene>
<dbReference type="Pfam" id="PF00808">
    <property type="entry name" value="CBFD_NFYB_HMF"/>
    <property type="match status" value="1"/>
</dbReference>
<evidence type="ECO:0000256" key="3">
    <source>
        <dbReference type="ARBA" id="ARBA00023125"/>
    </source>
</evidence>
<keyword evidence="8" id="KW-1185">Reference proteome</keyword>
<dbReference type="EMBL" id="ATCN01000160">
    <property type="protein sequence ID" value="EPR79676.1"/>
    <property type="molecule type" value="Genomic_DNA"/>
</dbReference>